<dbReference type="InterPro" id="IPR020839">
    <property type="entry name" value="SCD"/>
</dbReference>
<feature type="compositionally biased region" description="Acidic residues" evidence="1">
    <location>
        <begin position="1166"/>
        <end position="1181"/>
    </location>
</feature>
<dbReference type="InterPro" id="IPR016024">
    <property type="entry name" value="ARM-type_fold"/>
</dbReference>
<comment type="caution">
    <text evidence="3">The sequence shown here is derived from an EMBL/GenBank/DDBJ whole genome shotgun (WGS) entry which is preliminary data.</text>
</comment>
<dbReference type="Proteomes" id="UP000294003">
    <property type="component" value="Unassembled WGS sequence"/>
</dbReference>
<feature type="compositionally biased region" description="Low complexity" evidence="1">
    <location>
        <begin position="1"/>
        <end position="18"/>
    </location>
</feature>
<dbReference type="InterPro" id="IPR013721">
    <property type="entry name" value="STAG"/>
</dbReference>
<dbReference type="Gene3D" id="1.25.10.10">
    <property type="entry name" value="Leucine-rich Repeat Variant"/>
    <property type="match status" value="1"/>
</dbReference>
<dbReference type="InterPro" id="IPR011989">
    <property type="entry name" value="ARM-like"/>
</dbReference>
<dbReference type="PANTHER" id="PTHR11199">
    <property type="entry name" value="STROMAL ANTIGEN"/>
    <property type="match status" value="1"/>
</dbReference>
<feature type="compositionally biased region" description="Acidic residues" evidence="1">
    <location>
        <begin position="1191"/>
        <end position="1202"/>
    </location>
</feature>
<proteinExistence type="predicted"/>
<dbReference type="PANTHER" id="PTHR11199:SF0">
    <property type="entry name" value="LD34181P-RELATED"/>
    <property type="match status" value="1"/>
</dbReference>
<dbReference type="InterPro" id="IPR056396">
    <property type="entry name" value="HEAT_SCC3-SA"/>
</dbReference>
<dbReference type="SUPFAM" id="SSF48371">
    <property type="entry name" value="ARM repeat"/>
    <property type="match status" value="1"/>
</dbReference>
<sequence>METSENNATSSPSPTPDASLRRRSGRVVRAPRKFSPDVHPSQNGKSASKRKRGLEGDEDEENQAPEGEQGDEGLTDGENNNEEEEDDDDEPTPKPNKSKSSRSSQPNKPATKRAKVNGNAPAINTSVPASVPSAPAVKLPNRPKKTARIAVANLQHDGLYAEIFGSGDSTDDVAAHWFQRYQANDAQALTDLINCVLLAAGCEHKLTEDDIRDPENSANRLSELEEAYGQTSISDYPLISRAKGSKNFRELLIGFFDSLISLLHQTDVLYTDEELLDNIQRWVGIMSSSALRPFRHTATTVGLAMLTALIGVTKQLDDRITKSNQALQAESGRRGKNKHLVENTQKALDGANQNREFVDAKSKDLFDIIFVHRYRDIDPKIRAESIEALGNWICTLPTVYMAPEYLRYLGWLLSDVAVSTRLEVLKQLARVLKRDAEKLAHFIDRFRPRLVEMTTKDVDIGVRVAAIAVVDVLRSSGMLEPEEIDGISKLIFDSEIRIRKAVVGFFSEVIRDFINQKIDDIGGNDALEEVFGDEEEDNYDSLRRDWIDIKALAEHLAYCDSQLDNEQDDIRHGLDVAADVVNADIPESRIAQAAQVLYEKIPEINNWQVLAGYLLFDHTTSAATGKKSKTNSTEAAIKKAVAPQPREEALLLEVLASAVKESLTSSADHDRHKRRGARVDADAQEDAGMQLATIIPQLLNKFGSDPAMAATALRLEHYLDLDVFQQLRQNSATYDRLLDEVTVQFNRHVDQAVLNEARAAFIHARQYEELEELVDSKLAAIWDNSLNVLRAVDQSSELSVRGNLDRAQLTELSRILMKISKLTSVSDCVDVLEAPGTSGDSDQPAIKILIDVVSRGSLAESNEELDDPEDEAVSFAIKSCLLYFMWKVRRLQNAVESNEDIPDAEVDQLIVWRKDLVYNLIQTFSSRGFNDDLRLMAVGVACDIGSLMVFLRDVVHGPRAAKYGKLRPLLEEMPPELITQELIPIFDSAERAYAKRTHKHLNEPVDDEDPLDLDDELPPEDDEDEDLTEQERHAAGLKAEKILCELASKYVLAILGKVIDHSGPNAGKLRKRLNRNKTKLGPNYKEVVAYLDEKHLGGGARRKVAPAKGKDKGEATAAAAAAAGKTAPISAELVIEDDDDEEENPFEDVAPEEGTVEDLRRRELLEDPIEDPDDDGEEEEMQASATAGDRMDEDNEDDVIGD</sequence>
<feature type="compositionally biased region" description="Basic residues" evidence="1">
    <location>
        <begin position="21"/>
        <end position="32"/>
    </location>
</feature>
<evidence type="ECO:0000256" key="1">
    <source>
        <dbReference type="SAM" id="MobiDB-lite"/>
    </source>
</evidence>
<feature type="compositionally biased region" description="Acidic residues" evidence="1">
    <location>
        <begin position="1134"/>
        <end position="1156"/>
    </location>
</feature>
<evidence type="ECO:0000313" key="4">
    <source>
        <dbReference type="Proteomes" id="UP000294003"/>
    </source>
</evidence>
<feature type="compositionally biased region" description="Acidic residues" evidence="1">
    <location>
        <begin position="1004"/>
        <end position="1028"/>
    </location>
</feature>
<feature type="region of interest" description="Disordered" evidence="1">
    <location>
        <begin position="1123"/>
        <end position="1202"/>
    </location>
</feature>
<dbReference type="Pfam" id="PF08514">
    <property type="entry name" value="STAG"/>
    <property type="match status" value="1"/>
</dbReference>
<dbReference type="Pfam" id="PF21581">
    <property type="entry name" value="SCD"/>
    <property type="match status" value="1"/>
</dbReference>
<evidence type="ECO:0000259" key="2">
    <source>
        <dbReference type="PROSITE" id="PS51425"/>
    </source>
</evidence>
<feature type="domain" description="SCD" evidence="2">
    <location>
        <begin position="370"/>
        <end position="453"/>
    </location>
</feature>
<organism evidence="3 4">
    <name type="scientific">Monosporascus cannonballus</name>
    <dbReference type="NCBI Taxonomy" id="155416"/>
    <lineage>
        <taxon>Eukaryota</taxon>
        <taxon>Fungi</taxon>
        <taxon>Dikarya</taxon>
        <taxon>Ascomycota</taxon>
        <taxon>Pezizomycotina</taxon>
        <taxon>Sordariomycetes</taxon>
        <taxon>Xylariomycetidae</taxon>
        <taxon>Xylariales</taxon>
        <taxon>Xylariales incertae sedis</taxon>
        <taxon>Monosporascus</taxon>
    </lineage>
</organism>
<dbReference type="PROSITE" id="PS51425">
    <property type="entry name" value="SCD"/>
    <property type="match status" value="1"/>
</dbReference>
<reference evidence="3 4" key="1">
    <citation type="submission" date="2018-06" db="EMBL/GenBank/DDBJ databases">
        <title>Complete Genomes of Monosporascus.</title>
        <authorList>
            <person name="Robinson A.J."/>
            <person name="Natvig D.O."/>
        </authorList>
    </citation>
    <scope>NUCLEOTIDE SEQUENCE [LARGE SCALE GENOMIC DNA]</scope>
    <source>
        <strain evidence="3 4">CBS 609.92</strain>
    </source>
</reference>
<feature type="compositionally biased region" description="Low complexity" evidence="1">
    <location>
        <begin position="126"/>
        <end position="137"/>
    </location>
</feature>
<name>A0ABY0H987_9PEZI</name>
<dbReference type="Pfam" id="PF24571">
    <property type="entry name" value="HEAT_SCC3-SA"/>
    <property type="match status" value="1"/>
</dbReference>
<dbReference type="InterPro" id="IPR039662">
    <property type="entry name" value="Cohesin_Scc3/SA"/>
</dbReference>
<keyword evidence="4" id="KW-1185">Reference proteome</keyword>
<feature type="compositionally biased region" description="Acidic residues" evidence="1">
    <location>
        <begin position="56"/>
        <end position="90"/>
    </location>
</feature>
<feature type="region of interest" description="Disordered" evidence="1">
    <location>
        <begin position="1"/>
        <end position="142"/>
    </location>
</feature>
<dbReference type="EMBL" id="QJNS01000092">
    <property type="protein sequence ID" value="RYO88077.1"/>
    <property type="molecule type" value="Genomic_DNA"/>
</dbReference>
<gene>
    <name evidence="3" type="ORF">DL762_003962</name>
</gene>
<evidence type="ECO:0000313" key="3">
    <source>
        <dbReference type="EMBL" id="RYO88077.1"/>
    </source>
</evidence>
<protein>
    <recommendedName>
        <fullName evidence="2">SCD domain-containing protein</fullName>
    </recommendedName>
</protein>
<accession>A0ABY0H987</accession>
<feature type="region of interest" description="Disordered" evidence="1">
    <location>
        <begin position="998"/>
        <end position="1030"/>
    </location>
</feature>
<feature type="region of interest" description="Disordered" evidence="1">
    <location>
        <begin position="663"/>
        <end position="682"/>
    </location>
</feature>